<evidence type="ECO:0000256" key="1">
    <source>
        <dbReference type="ARBA" id="ARBA00023125"/>
    </source>
</evidence>
<feature type="region of interest" description="Disordered" evidence="2">
    <location>
        <begin position="123"/>
        <end position="158"/>
    </location>
</feature>
<dbReference type="InterPro" id="IPR047057">
    <property type="entry name" value="MerR_fam"/>
</dbReference>
<reference evidence="4" key="1">
    <citation type="submission" date="2022-06" db="EMBL/GenBank/DDBJ databases">
        <title>Genomic Encyclopedia of Archaeal and Bacterial Type Strains, Phase II (KMG-II): from individual species to whole genera.</title>
        <authorList>
            <person name="Goeker M."/>
        </authorList>
    </citation>
    <scope>NUCLEOTIDE SEQUENCE</scope>
    <source>
        <strain evidence="4">DSM 43935</strain>
    </source>
</reference>
<protein>
    <submittedName>
        <fullName evidence="4">DNA-binding transcriptional regulator, MerR family</fullName>
    </submittedName>
</protein>
<dbReference type="PRINTS" id="PR00040">
    <property type="entry name" value="HTHMERR"/>
</dbReference>
<keyword evidence="1 4" id="KW-0238">DNA-binding</keyword>
<dbReference type="GO" id="GO:0003700">
    <property type="term" value="F:DNA-binding transcription factor activity"/>
    <property type="evidence" value="ECO:0007669"/>
    <property type="project" value="InterPro"/>
</dbReference>
<dbReference type="Pfam" id="PF13411">
    <property type="entry name" value="MerR_1"/>
    <property type="match status" value="1"/>
</dbReference>
<keyword evidence="5" id="KW-1185">Reference proteome</keyword>
<evidence type="ECO:0000313" key="4">
    <source>
        <dbReference type="EMBL" id="MCP2168843.1"/>
    </source>
</evidence>
<sequence length="158" mass="17376">MRIGLLSQRTGVSQRLLRYYEEQGLLNPTRRPSGYREYDEEDVRRVQNIRTLLAAGLGTERIADLLPCMTDVNKRLAPACLGVLPGLEEERDRLTNAVAELIAARTALDALITAAPEEPDTCLLDGDEPGGATADEPFDVDTPATTTTTPRSALRLRR</sequence>
<dbReference type="PANTHER" id="PTHR30204">
    <property type="entry name" value="REDOX-CYCLING DRUG-SENSING TRANSCRIPTIONAL ACTIVATOR SOXR"/>
    <property type="match status" value="1"/>
</dbReference>
<dbReference type="Gene3D" id="1.10.1660.10">
    <property type="match status" value="1"/>
</dbReference>
<dbReference type="PROSITE" id="PS00552">
    <property type="entry name" value="HTH_MERR_1"/>
    <property type="match status" value="1"/>
</dbReference>
<dbReference type="Proteomes" id="UP001206128">
    <property type="component" value="Unassembled WGS sequence"/>
</dbReference>
<dbReference type="InterPro" id="IPR000551">
    <property type="entry name" value="MerR-type_HTH_dom"/>
</dbReference>
<dbReference type="EMBL" id="JAMTCK010000015">
    <property type="protein sequence ID" value="MCP2168843.1"/>
    <property type="molecule type" value="Genomic_DNA"/>
</dbReference>
<evidence type="ECO:0000256" key="2">
    <source>
        <dbReference type="SAM" id="MobiDB-lite"/>
    </source>
</evidence>
<proteinExistence type="predicted"/>
<organism evidence="4 5">
    <name type="scientific">Goodfellowiella coeruleoviolacea</name>
    <dbReference type="NCBI Taxonomy" id="334858"/>
    <lineage>
        <taxon>Bacteria</taxon>
        <taxon>Bacillati</taxon>
        <taxon>Actinomycetota</taxon>
        <taxon>Actinomycetes</taxon>
        <taxon>Pseudonocardiales</taxon>
        <taxon>Pseudonocardiaceae</taxon>
        <taxon>Goodfellowiella</taxon>
    </lineage>
</organism>
<evidence type="ECO:0000259" key="3">
    <source>
        <dbReference type="PROSITE" id="PS50937"/>
    </source>
</evidence>
<dbReference type="RefSeq" id="WP_308204070.1">
    <property type="nucleotide sequence ID" value="NZ_JAMTCK010000015.1"/>
</dbReference>
<evidence type="ECO:0000313" key="5">
    <source>
        <dbReference type="Proteomes" id="UP001206128"/>
    </source>
</evidence>
<feature type="domain" description="HTH merR-type" evidence="3">
    <location>
        <begin position="1"/>
        <end position="68"/>
    </location>
</feature>
<feature type="compositionally biased region" description="Low complexity" evidence="2">
    <location>
        <begin position="142"/>
        <end position="158"/>
    </location>
</feature>
<accession>A0AAE3GJS0</accession>
<dbReference type="SUPFAM" id="SSF46955">
    <property type="entry name" value="Putative DNA-binding domain"/>
    <property type="match status" value="1"/>
</dbReference>
<gene>
    <name evidence="4" type="ORF">LX83_005721</name>
</gene>
<comment type="caution">
    <text evidence="4">The sequence shown here is derived from an EMBL/GenBank/DDBJ whole genome shotgun (WGS) entry which is preliminary data.</text>
</comment>
<name>A0AAE3GJS0_9PSEU</name>
<dbReference type="PANTHER" id="PTHR30204:SF97">
    <property type="entry name" value="MERR FAMILY REGULATORY PROTEIN"/>
    <property type="match status" value="1"/>
</dbReference>
<dbReference type="InterPro" id="IPR009061">
    <property type="entry name" value="DNA-bd_dom_put_sf"/>
</dbReference>
<dbReference type="AlphaFoldDB" id="A0AAE3GJS0"/>
<dbReference type="GO" id="GO:0003677">
    <property type="term" value="F:DNA binding"/>
    <property type="evidence" value="ECO:0007669"/>
    <property type="project" value="UniProtKB-KW"/>
</dbReference>
<dbReference type="SMART" id="SM00422">
    <property type="entry name" value="HTH_MERR"/>
    <property type="match status" value="1"/>
</dbReference>
<dbReference type="PROSITE" id="PS50937">
    <property type="entry name" value="HTH_MERR_2"/>
    <property type="match status" value="1"/>
</dbReference>